<dbReference type="Proteomes" id="UP000196440">
    <property type="component" value="Unassembled WGS sequence"/>
</dbReference>
<evidence type="ECO:0000313" key="2">
    <source>
        <dbReference type="Proteomes" id="UP000196440"/>
    </source>
</evidence>
<dbReference type="RefSeq" id="WP_087815380.1">
    <property type="nucleotide sequence ID" value="NZ_NHOI01000004.1"/>
</dbReference>
<gene>
    <name evidence="1" type="ORF">CBW57_03720</name>
</gene>
<reference evidence="1 2" key="1">
    <citation type="submission" date="2017-05" db="EMBL/GenBank/DDBJ databases">
        <title>Whole genome sequencing of Yersinia kristensenii.</title>
        <authorList>
            <person name="Campioni F."/>
        </authorList>
    </citation>
    <scope>NUCLEOTIDE SEQUENCE [LARGE SCALE GENOMIC DNA]</scope>
    <source>
        <strain evidence="1 2">CFSAN060536</strain>
    </source>
</reference>
<evidence type="ECO:0000313" key="1">
    <source>
        <dbReference type="EMBL" id="OVZ89160.1"/>
    </source>
</evidence>
<name>A0A209A910_YERIN</name>
<proteinExistence type="predicted"/>
<accession>A0A209A910</accession>
<comment type="caution">
    <text evidence="1">The sequence shown here is derived from an EMBL/GenBank/DDBJ whole genome shotgun (WGS) entry which is preliminary data.</text>
</comment>
<dbReference type="AlphaFoldDB" id="A0A209A910"/>
<dbReference type="EMBL" id="NHOI01000004">
    <property type="protein sequence ID" value="OVZ89160.1"/>
    <property type="molecule type" value="Genomic_DNA"/>
</dbReference>
<sequence length="123" mass="14377">MSRKFSDGDIRFILDKINSWEGKEIKWDLVCDSLVEYFCKRPTRQALSRHSEILHAYKNIKNRKQTVVASVKKPQTIAYAANRITKLQSENARLADENSRLLIMVRDLQMVAYSKCIREDQIS</sequence>
<organism evidence="1 2">
    <name type="scientific">Yersinia intermedia</name>
    <dbReference type="NCBI Taxonomy" id="631"/>
    <lineage>
        <taxon>Bacteria</taxon>
        <taxon>Pseudomonadati</taxon>
        <taxon>Pseudomonadota</taxon>
        <taxon>Gammaproteobacteria</taxon>
        <taxon>Enterobacterales</taxon>
        <taxon>Yersiniaceae</taxon>
        <taxon>Yersinia</taxon>
    </lineage>
</organism>
<protein>
    <submittedName>
        <fullName evidence="1">Uncharacterized protein</fullName>
    </submittedName>
</protein>